<dbReference type="Proteomes" id="UP000499080">
    <property type="component" value="Unassembled WGS sequence"/>
</dbReference>
<gene>
    <name evidence="1" type="ORF">AVEN_56272_1</name>
</gene>
<name>A0A4Y2FYC2_ARAVE</name>
<evidence type="ECO:0000313" key="1">
    <source>
        <dbReference type="EMBL" id="GBM45429.1"/>
    </source>
</evidence>
<sequence length="108" mass="11934">MGRGKQYGGRHRNECLESYKRPDVFNITYYCKPGKSLPSNVSLMVGKRVLQGSVLLVRPVPIFSPSGFEFRFMLSDPKTKKMVTGAPSPPKGGLIPDPAAFCEDLTLQ</sequence>
<evidence type="ECO:0000313" key="2">
    <source>
        <dbReference type="Proteomes" id="UP000499080"/>
    </source>
</evidence>
<protein>
    <submittedName>
        <fullName evidence="1">Uncharacterized protein</fullName>
    </submittedName>
</protein>
<accession>A0A4Y2FYC2</accession>
<comment type="caution">
    <text evidence="1">The sequence shown here is derived from an EMBL/GenBank/DDBJ whole genome shotgun (WGS) entry which is preliminary data.</text>
</comment>
<proteinExistence type="predicted"/>
<organism evidence="1 2">
    <name type="scientific">Araneus ventricosus</name>
    <name type="common">Orbweaver spider</name>
    <name type="synonym">Epeira ventricosa</name>
    <dbReference type="NCBI Taxonomy" id="182803"/>
    <lineage>
        <taxon>Eukaryota</taxon>
        <taxon>Metazoa</taxon>
        <taxon>Ecdysozoa</taxon>
        <taxon>Arthropoda</taxon>
        <taxon>Chelicerata</taxon>
        <taxon>Arachnida</taxon>
        <taxon>Araneae</taxon>
        <taxon>Araneomorphae</taxon>
        <taxon>Entelegynae</taxon>
        <taxon>Araneoidea</taxon>
        <taxon>Araneidae</taxon>
        <taxon>Araneus</taxon>
    </lineage>
</organism>
<reference evidence="1 2" key="1">
    <citation type="journal article" date="2019" name="Sci. Rep.">
        <title>Orb-weaving spider Araneus ventricosus genome elucidates the spidroin gene catalogue.</title>
        <authorList>
            <person name="Kono N."/>
            <person name="Nakamura H."/>
            <person name="Ohtoshi R."/>
            <person name="Moran D.A.P."/>
            <person name="Shinohara A."/>
            <person name="Yoshida Y."/>
            <person name="Fujiwara M."/>
            <person name="Mori M."/>
            <person name="Tomita M."/>
            <person name="Arakawa K."/>
        </authorList>
    </citation>
    <scope>NUCLEOTIDE SEQUENCE [LARGE SCALE GENOMIC DNA]</scope>
</reference>
<keyword evidence="2" id="KW-1185">Reference proteome</keyword>
<dbReference type="AlphaFoldDB" id="A0A4Y2FYC2"/>
<dbReference type="EMBL" id="BGPR01001100">
    <property type="protein sequence ID" value="GBM45429.1"/>
    <property type="molecule type" value="Genomic_DNA"/>
</dbReference>